<protein>
    <submittedName>
        <fullName evidence="1">Putative conjugative transfer protein TraC</fullName>
    </submittedName>
</protein>
<reference evidence="1 2" key="1">
    <citation type="submission" date="2015-01" db="EMBL/GenBank/DDBJ databases">
        <title>Genome Sequencing of Rickettsiales.</title>
        <authorList>
            <person name="Daugherty S.C."/>
            <person name="Su Q."/>
            <person name="Abolude K."/>
            <person name="Beier-Sexton M."/>
            <person name="Carlyon J.A."/>
            <person name="Carter R."/>
            <person name="Day N.P."/>
            <person name="Dumler S.J."/>
            <person name="Dyachenko V."/>
            <person name="Godinez A."/>
            <person name="Kurtti T.J."/>
            <person name="Lichay M."/>
            <person name="Mullins K.E."/>
            <person name="Ott S."/>
            <person name="Pappas-Brown V."/>
            <person name="Paris D.H."/>
            <person name="Patel P."/>
            <person name="Richards A.L."/>
            <person name="Sadzewicz L."/>
            <person name="Sears K."/>
            <person name="Seidman D."/>
            <person name="Sengamalay N."/>
            <person name="Stenos J."/>
            <person name="Tallon L.J."/>
            <person name="Vincent G."/>
            <person name="Fraser C.M."/>
            <person name="Munderloh U."/>
            <person name="Dunning-Hotopp J.C."/>
        </authorList>
    </citation>
    <scope>NUCLEOTIDE SEQUENCE [LARGE SCALE GENOMIC DNA]</scope>
    <source>
        <strain evidence="1 2">TA716</strain>
    </source>
</reference>
<dbReference type="EMBL" id="LAOA01000105">
    <property type="protein sequence ID" value="KJV72513.1"/>
    <property type="molecule type" value="Genomic_DNA"/>
</dbReference>
<proteinExistence type="predicted"/>
<gene>
    <name evidence="1" type="ORF">OTSTA716_1913</name>
</gene>
<dbReference type="Proteomes" id="UP000033671">
    <property type="component" value="Unassembled WGS sequence"/>
</dbReference>
<dbReference type="PATRIC" id="fig|1359175.3.peg.126"/>
<accession>A0A0F3NWV0</accession>
<evidence type="ECO:0000313" key="1">
    <source>
        <dbReference type="EMBL" id="KJV72513.1"/>
    </source>
</evidence>
<name>A0A0F3NWV0_ORITS</name>
<evidence type="ECO:0000313" key="2">
    <source>
        <dbReference type="Proteomes" id="UP000033671"/>
    </source>
</evidence>
<organism evidence="1 2">
    <name type="scientific">Orientia tsutsugamushi str. TA716</name>
    <dbReference type="NCBI Taxonomy" id="1359175"/>
    <lineage>
        <taxon>Bacteria</taxon>
        <taxon>Pseudomonadati</taxon>
        <taxon>Pseudomonadota</taxon>
        <taxon>Alphaproteobacteria</taxon>
        <taxon>Rickettsiales</taxon>
        <taxon>Rickettsiaceae</taxon>
        <taxon>Rickettsieae</taxon>
        <taxon>Orientia</taxon>
    </lineage>
</organism>
<sequence length="126" mass="14379">MERTVAITKREALERNINVGMGKIFPDIQQAEEDLAGVVAALQNDDRVVNVHFNVIMFNKTKKAKQSASAFCSVLRRSGWYFVPCKYDYVAVLLATLTMQLVEQGQSNRLLSKVNNDVEWCYKYLI</sequence>
<comment type="caution">
    <text evidence="1">The sequence shown here is derived from an EMBL/GenBank/DDBJ whole genome shotgun (WGS) entry which is preliminary data.</text>
</comment>
<dbReference type="AlphaFoldDB" id="A0A0F3NWV0"/>